<dbReference type="STRING" id="1423781.FD06_GL000457"/>
<dbReference type="CDD" id="cd00093">
    <property type="entry name" value="HTH_XRE"/>
    <property type="match status" value="1"/>
</dbReference>
<accession>A0A0R2AM08</accession>
<keyword evidence="5" id="KW-1185">Reference proteome</keyword>
<gene>
    <name evidence="4" type="ORF">FD06_GL000457</name>
</gene>
<protein>
    <recommendedName>
        <fullName evidence="3">HTH cro/C1-type domain-containing protein</fullName>
    </recommendedName>
</protein>
<dbReference type="PATRIC" id="fig|1423781.4.peg.469"/>
<keyword evidence="2" id="KW-0812">Transmembrane</keyword>
<evidence type="ECO:0000259" key="3">
    <source>
        <dbReference type="PROSITE" id="PS50943"/>
    </source>
</evidence>
<dbReference type="AlphaFoldDB" id="A0A0R2AM08"/>
<dbReference type="InterPro" id="IPR001387">
    <property type="entry name" value="Cro/C1-type_HTH"/>
</dbReference>
<dbReference type="InterPro" id="IPR010982">
    <property type="entry name" value="Lambda_DNA-bd_dom_sf"/>
</dbReference>
<dbReference type="GO" id="GO:0003677">
    <property type="term" value="F:DNA binding"/>
    <property type="evidence" value="ECO:0007669"/>
    <property type="project" value="UniProtKB-KW"/>
</dbReference>
<keyword evidence="2" id="KW-1133">Transmembrane helix</keyword>
<dbReference type="PANTHER" id="PTHR46558:SF4">
    <property type="entry name" value="DNA-BIDING PHAGE PROTEIN"/>
    <property type="match status" value="1"/>
</dbReference>
<dbReference type="PROSITE" id="PS50943">
    <property type="entry name" value="HTH_CROC1"/>
    <property type="match status" value="1"/>
</dbReference>
<dbReference type="SMART" id="SM00530">
    <property type="entry name" value="HTH_XRE"/>
    <property type="match status" value="1"/>
</dbReference>
<dbReference type="Gene3D" id="1.10.260.40">
    <property type="entry name" value="lambda repressor-like DNA-binding domains"/>
    <property type="match status" value="1"/>
</dbReference>
<name>A0A0R2AM08_9LACO</name>
<comment type="caution">
    <text evidence="4">The sequence shown here is derived from an EMBL/GenBank/DDBJ whole genome shotgun (WGS) entry which is preliminary data.</text>
</comment>
<organism evidence="4 5">
    <name type="scientific">Apilactobacillus ozensis DSM 23829 = JCM 17196</name>
    <dbReference type="NCBI Taxonomy" id="1423781"/>
    <lineage>
        <taxon>Bacteria</taxon>
        <taxon>Bacillati</taxon>
        <taxon>Bacillota</taxon>
        <taxon>Bacilli</taxon>
        <taxon>Lactobacillales</taxon>
        <taxon>Lactobacillaceae</taxon>
        <taxon>Apilactobacillus</taxon>
    </lineage>
</organism>
<dbReference type="Proteomes" id="UP000052012">
    <property type="component" value="Unassembled WGS sequence"/>
</dbReference>
<dbReference type="EMBL" id="AYYQ01000035">
    <property type="protein sequence ID" value="KRM67738.1"/>
    <property type="molecule type" value="Genomic_DNA"/>
</dbReference>
<dbReference type="Pfam" id="PF01381">
    <property type="entry name" value="HTH_3"/>
    <property type="match status" value="1"/>
</dbReference>
<proteinExistence type="predicted"/>
<evidence type="ECO:0000256" key="2">
    <source>
        <dbReference type="SAM" id="Phobius"/>
    </source>
</evidence>
<keyword evidence="2" id="KW-0472">Membrane</keyword>
<dbReference type="PANTHER" id="PTHR46558">
    <property type="entry name" value="TRACRIPTIONAL REGULATORY PROTEIN-RELATED-RELATED"/>
    <property type="match status" value="1"/>
</dbReference>
<dbReference type="OrthoDB" id="9805856at2"/>
<evidence type="ECO:0000256" key="1">
    <source>
        <dbReference type="ARBA" id="ARBA00023125"/>
    </source>
</evidence>
<dbReference type="SUPFAM" id="SSF47413">
    <property type="entry name" value="lambda repressor-like DNA-binding domains"/>
    <property type="match status" value="1"/>
</dbReference>
<evidence type="ECO:0000313" key="5">
    <source>
        <dbReference type="Proteomes" id="UP000052012"/>
    </source>
</evidence>
<evidence type="ECO:0000313" key="4">
    <source>
        <dbReference type="EMBL" id="KRM67738.1"/>
    </source>
</evidence>
<sequence>MYKNFYEYNIIRLKLSFRRIVMEFKDKLKLLREKRNYTQSELANKLGTYRIKVSSWENGNSYPDIKMIVKICDYFNISIDDILNEDKKIIEKFKNDKKKIKLYSYITIISLFVMLTSFVLIYNSMITGINANEIKVIKVKKIPVIIHKKIYNKIRTEKDYKYYVYVKFNSAFRTFAANIPSMQCDSYKRYTTASFKAKHSLNIFKNLKQNKRIQKLEIPTYAEDEEGSLNKGKNICIVTNENKPQKKYIILPSNKNN</sequence>
<keyword evidence="1" id="KW-0238">DNA-binding</keyword>
<feature type="transmembrane region" description="Helical" evidence="2">
    <location>
        <begin position="102"/>
        <end position="122"/>
    </location>
</feature>
<feature type="domain" description="HTH cro/C1-type" evidence="3">
    <location>
        <begin position="28"/>
        <end position="82"/>
    </location>
</feature>
<reference evidence="4 5" key="1">
    <citation type="journal article" date="2015" name="Genome Announc.">
        <title>Expanding the biotechnology potential of lactobacilli through comparative genomics of 213 strains and associated genera.</title>
        <authorList>
            <person name="Sun Z."/>
            <person name="Harris H.M."/>
            <person name="McCann A."/>
            <person name="Guo C."/>
            <person name="Argimon S."/>
            <person name="Zhang W."/>
            <person name="Yang X."/>
            <person name="Jeffery I.B."/>
            <person name="Cooney J.C."/>
            <person name="Kagawa T.F."/>
            <person name="Liu W."/>
            <person name="Song Y."/>
            <person name="Salvetti E."/>
            <person name="Wrobel A."/>
            <person name="Rasinkangas P."/>
            <person name="Parkhill J."/>
            <person name="Rea M.C."/>
            <person name="O'Sullivan O."/>
            <person name="Ritari J."/>
            <person name="Douillard F.P."/>
            <person name="Paul Ross R."/>
            <person name="Yang R."/>
            <person name="Briner A.E."/>
            <person name="Felis G.E."/>
            <person name="de Vos W.M."/>
            <person name="Barrangou R."/>
            <person name="Klaenhammer T.R."/>
            <person name="Caufield P.W."/>
            <person name="Cui Y."/>
            <person name="Zhang H."/>
            <person name="O'Toole P.W."/>
        </authorList>
    </citation>
    <scope>NUCLEOTIDE SEQUENCE [LARGE SCALE GENOMIC DNA]</scope>
    <source>
        <strain evidence="4 5">DSM 23829</strain>
    </source>
</reference>